<dbReference type="PROSITE" id="PS01124">
    <property type="entry name" value="HTH_ARAC_FAMILY_2"/>
    <property type="match status" value="1"/>
</dbReference>
<dbReference type="InterPro" id="IPR009057">
    <property type="entry name" value="Homeodomain-like_sf"/>
</dbReference>
<gene>
    <name evidence="5" type="ORF">JOE66_002160</name>
</gene>
<dbReference type="Gene3D" id="1.10.10.60">
    <property type="entry name" value="Homeodomain-like"/>
    <property type="match status" value="2"/>
</dbReference>
<dbReference type="InterPro" id="IPR037923">
    <property type="entry name" value="HTH-like"/>
</dbReference>
<proteinExistence type="predicted"/>
<dbReference type="SUPFAM" id="SSF51215">
    <property type="entry name" value="Regulatory protein AraC"/>
    <property type="match status" value="1"/>
</dbReference>
<keyword evidence="2" id="KW-0238">DNA-binding</keyword>
<dbReference type="Pfam" id="PF12833">
    <property type="entry name" value="HTH_18"/>
    <property type="match status" value="1"/>
</dbReference>
<feature type="domain" description="HTH araC/xylS-type" evidence="4">
    <location>
        <begin position="199"/>
        <end position="297"/>
    </location>
</feature>
<dbReference type="InterPro" id="IPR018060">
    <property type="entry name" value="HTH_AraC"/>
</dbReference>
<protein>
    <submittedName>
        <fullName evidence="5">AraC-like DNA-binding protein</fullName>
    </submittedName>
</protein>
<sequence length="309" mass="34878">MSESAGDPPQFAPILARTTAVHQPVGPATYDCIKIIVVRSGSAVLFSEFGEKRVRDGDVVVLAPNVLCGSEPEGWITVTTIYIDRRYLIDQFYWQHCGEVRDHLDAADYLEARYSEPAQILHLGEQRAGHLMPWLDELVALSLDHNFEAHFYRMQALLFAVLDIIVPHIRTSPTRRSPLQRARTAVGPARFRPLREEALQTRELLRSALTKRWTLETLAEEVHLSPTHLSRVFVEAFGRTPLSYLNMLRSEEMARLLRQTDLPIGTIAPQVGWADPGHAARVFREHVGVTPSRYRAMDMPAGESTARPI</sequence>
<dbReference type="PANTHER" id="PTHR43280:SF2">
    <property type="entry name" value="HTH-TYPE TRANSCRIPTIONAL REGULATOR EXSA"/>
    <property type="match status" value="1"/>
</dbReference>
<reference evidence="5 6" key="1">
    <citation type="submission" date="2021-01" db="EMBL/GenBank/DDBJ databases">
        <title>Sequencing the genomes of 1000 actinobacteria strains.</title>
        <authorList>
            <person name="Klenk H.-P."/>
        </authorList>
    </citation>
    <scope>NUCLEOTIDE SEQUENCE [LARGE SCALE GENOMIC DNA]</scope>
    <source>
        <strain evidence="5 6">DSM 13057</strain>
    </source>
</reference>
<dbReference type="PANTHER" id="PTHR43280">
    <property type="entry name" value="ARAC-FAMILY TRANSCRIPTIONAL REGULATOR"/>
    <property type="match status" value="1"/>
</dbReference>
<name>A0ABS2L600_9MICO</name>
<keyword evidence="6" id="KW-1185">Reference proteome</keyword>
<accession>A0ABS2L600</accession>
<dbReference type="SUPFAM" id="SSF46689">
    <property type="entry name" value="Homeodomain-like"/>
    <property type="match status" value="2"/>
</dbReference>
<dbReference type="EMBL" id="JAFBBU010000001">
    <property type="protein sequence ID" value="MBM7472526.1"/>
    <property type="molecule type" value="Genomic_DNA"/>
</dbReference>
<evidence type="ECO:0000256" key="1">
    <source>
        <dbReference type="ARBA" id="ARBA00023015"/>
    </source>
</evidence>
<evidence type="ECO:0000256" key="2">
    <source>
        <dbReference type="ARBA" id="ARBA00023125"/>
    </source>
</evidence>
<dbReference type="SMART" id="SM00342">
    <property type="entry name" value="HTH_ARAC"/>
    <property type="match status" value="1"/>
</dbReference>
<keyword evidence="1" id="KW-0805">Transcription regulation</keyword>
<comment type="caution">
    <text evidence="5">The sequence shown here is derived from an EMBL/GenBank/DDBJ whole genome shotgun (WGS) entry which is preliminary data.</text>
</comment>
<dbReference type="RefSeq" id="WP_205109344.1">
    <property type="nucleotide sequence ID" value="NZ_BAAAHT010000004.1"/>
</dbReference>
<evidence type="ECO:0000256" key="3">
    <source>
        <dbReference type="ARBA" id="ARBA00023163"/>
    </source>
</evidence>
<evidence type="ECO:0000313" key="5">
    <source>
        <dbReference type="EMBL" id="MBM7472526.1"/>
    </source>
</evidence>
<evidence type="ECO:0000259" key="4">
    <source>
        <dbReference type="PROSITE" id="PS01124"/>
    </source>
</evidence>
<organism evidence="5 6">
    <name type="scientific">Subtercola frigoramans</name>
    <dbReference type="NCBI Taxonomy" id="120298"/>
    <lineage>
        <taxon>Bacteria</taxon>
        <taxon>Bacillati</taxon>
        <taxon>Actinomycetota</taxon>
        <taxon>Actinomycetes</taxon>
        <taxon>Micrococcales</taxon>
        <taxon>Microbacteriaceae</taxon>
        <taxon>Subtercola</taxon>
    </lineage>
</organism>
<keyword evidence="3" id="KW-0804">Transcription</keyword>
<dbReference type="Proteomes" id="UP000776164">
    <property type="component" value="Unassembled WGS sequence"/>
</dbReference>
<evidence type="ECO:0000313" key="6">
    <source>
        <dbReference type="Proteomes" id="UP000776164"/>
    </source>
</evidence>